<dbReference type="EMBL" id="AP018203">
    <property type="protein sequence ID" value="BAY58444.1"/>
    <property type="molecule type" value="Genomic_DNA"/>
</dbReference>
<dbReference type="PROSITE" id="PS51161">
    <property type="entry name" value="ATP_CONE"/>
    <property type="match status" value="1"/>
</dbReference>
<gene>
    <name evidence="7" type="primary">nrdR</name>
    <name evidence="9" type="ORF">NIES2135_53170</name>
</gene>
<dbReference type="GO" id="GO:0008270">
    <property type="term" value="F:zinc ion binding"/>
    <property type="evidence" value="ECO:0007669"/>
    <property type="project" value="UniProtKB-UniRule"/>
</dbReference>
<dbReference type="InterPro" id="IPR003796">
    <property type="entry name" value="RNR_NrdR-like"/>
</dbReference>
<dbReference type="Pfam" id="PF22811">
    <property type="entry name" value="Zn_ribbon_NrdR"/>
    <property type="match status" value="1"/>
</dbReference>
<evidence type="ECO:0000259" key="8">
    <source>
        <dbReference type="PROSITE" id="PS51161"/>
    </source>
</evidence>
<comment type="cofactor">
    <cofactor evidence="7">
        <name>Zn(2+)</name>
        <dbReference type="ChEBI" id="CHEBI:29105"/>
    </cofactor>
    <text evidence="7">Binds 1 zinc ion.</text>
</comment>
<keyword evidence="1 7" id="KW-0678">Repressor</keyword>
<dbReference type="NCBIfam" id="TIGR00244">
    <property type="entry name" value="transcriptional regulator NrdR"/>
    <property type="match status" value="1"/>
</dbReference>
<comment type="function">
    <text evidence="7">Negatively regulates transcription of bacterial ribonucleotide reductase nrd genes and operons by binding to NrdR-boxes.</text>
</comment>
<dbReference type="Proteomes" id="UP000217895">
    <property type="component" value="Chromosome"/>
</dbReference>
<dbReference type="AlphaFoldDB" id="A0A1Z4JP04"/>
<evidence type="ECO:0000256" key="5">
    <source>
        <dbReference type="ARBA" id="ARBA00023125"/>
    </source>
</evidence>
<evidence type="ECO:0000256" key="2">
    <source>
        <dbReference type="ARBA" id="ARBA00022741"/>
    </source>
</evidence>
<dbReference type="PANTHER" id="PTHR30455:SF2">
    <property type="entry name" value="TRANSCRIPTIONAL REPRESSOR NRDR"/>
    <property type="match status" value="1"/>
</dbReference>
<feature type="zinc finger region" evidence="7">
    <location>
        <begin position="3"/>
        <end position="34"/>
    </location>
</feature>
<sequence>MRCPACHHLENRVLESRSAESGQSVRRRRECLKCNHRFTTYERVEFAPLVVVKENGNRESFDREKLVRSLMRVCERTAISEVQIETLVSSIEGMLQQRTNREIFSREISELVLQQLRAMSEAACIRYASVYCEFENVHEFLATLERVNRLPEREDPEMAATQTPSLN</sequence>
<evidence type="ECO:0000256" key="3">
    <source>
        <dbReference type="ARBA" id="ARBA00022840"/>
    </source>
</evidence>
<evidence type="ECO:0000256" key="6">
    <source>
        <dbReference type="ARBA" id="ARBA00023163"/>
    </source>
</evidence>
<accession>A0A1Z4JP04</accession>
<keyword evidence="4 7" id="KW-0805">Transcription regulation</keyword>
<keyword evidence="5 7" id="KW-0238">DNA-binding</keyword>
<comment type="similarity">
    <text evidence="7">Belongs to the NrdR family.</text>
</comment>
<dbReference type="GO" id="GO:0005524">
    <property type="term" value="F:ATP binding"/>
    <property type="evidence" value="ECO:0007669"/>
    <property type="project" value="UniProtKB-UniRule"/>
</dbReference>
<keyword evidence="10" id="KW-1185">Reference proteome</keyword>
<keyword evidence="7" id="KW-0479">Metal-binding</keyword>
<dbReference type="PANTHER" id="PTHR30455">
    <property type="entry name" value="TRANSCRIPTIONAL REPRESSOR NRDR"/>
    <property type="match status" value="1"/>
</dbReference>
<organism evidence="9 10">
    <name type="scientific">Leptolyngbya boryana NIES-2135</name>
    <dbReference type="NCBI Taxonomy" id="1973484"/>
    <lineage>
        <taxon>Bacteria</taxon>
        <taxon>Bacillati</taxon>
        <taxon>Cyanobacteriota</taxon>
        <taxon>Cyanophyceae</taxon>
        <taxon>Leptolyngbyales</taxon>
        <taxon>Leptolyngbyaceae</taxon>
        <taxon>Leptolyngbya group</taxon>
        <taxon>Leptolyngbya</taxon>
    </lineage>
</organism>
<name>A0A1Z4JP04_LEPBY</name>
<keyword evidence="6 7" id="KW-0804">Transcription</keyword>
<reference evidence="9 10" key="1">
    <citation type="submission" date="2017-06" db="EMBL/GenBank/DDBJ databases">
        <title>Genome sequencing of cyanobaciteial culture collection at National Institute for Environmental Studies (NIES).</title>
        <authorList>
            <person name="Hirose Y."/>
            <person name="Shimura Y."/>
            <person name="Fujisawa T."/>
            <person name="Nakamura Y."/>
            <person name="Kawachi M."/>
        </authorList>
    </citation>
    <scope>NUCLEOTIDE SEQUENCE [LARGE SCALE GENOMIC DNA]</scope>
    <source>
        <strain evidence="9 10">NIES-2135</strain>
    </source>
</reference>
<dbReference type="GO" id="GO:0045892">
    <property type="term" value="P:negative regulation of DNA-templated transcription"/>
    <property type="evidence" value="ECO:0007669"/>
    <property type="project" value="UniProtKB-UniRule"/>
</dbReference>
<keyword evidence="2 7" id="KW-0547">Nucleotide-binding</keyword>
<dbReference type="InterPro" id="IPR055173">
    <property type="entry name" value="NrdR-like_N"/>
</dbReference>
<evidence type="ECO:0000256" key="7">
    <source>
        <dbReference type="HAMAP-Rule" id="MF_00440"/>
    </source>
</evidence>
<protein>
    <recommendedName>
        <fullName evidence="7">Transcriptional repressor NrdR</fullName>
    </recommendedName>
</protein>
<evidence type="ECO:0000256" key="1">
    <source>
        <dbReference type="ARBA" id="ARBA00022491"/>
    </source>
</evidence>
<keyword evidence="3 7" id="KW-0067">ATP-binding</keyword>
<dbReference type="HAMAP" id="MF_00440">
    <property type="entry name" value="NrdR"/>
    <property type="match status" value="1"/>
</dbReference>
<evidence type="ECO:0000313" key="9">
    <source>
        <dbReference type="EMBL" id="BAY58444.1"/>
    </source>
</evidence>
<keyword evidence="7" id="KW-0863">Zinc-finger</keyword>
<proteinExistence type="inferred from homology"/>
<dbReference type="GO" id="GO:0003677">
    <property type="term" value="F:DNA binding"/>
    <property type="evidence" value="ECO:0007669"/>
    <property type="project" value="UniProtKB-KW"/>
</dbReference>
<evidence type="ECO:0000256" key="4">
    <source>
        <dbReference type="ARBA" id="ARBA00023015"/>
    </source>
</evidence>
<dbReference type="Pfam" id="PF03477">
    <property type="entry name" value="ATP-cone"/>
    <property type="match status" value="1"/>
</dbReference>
<dbReference type="InterPro" id="IPR005144">
    <property type="entry name" value="ATP-cone_dom"/>
</dbReference>
<feature type="domain" description="ATP-cone" evidence="8">
    <location>
        <begin position="49"/>
        <end position="139"/>
    </location>
</feature>
<keyword evidence="7" id="KW-0862">Zinc</keyword>
<evidence type="ECO:0000313" key="10">
    <source>
        <dbReference type="Proteomes" id="UP000217895"/>
    </source>
</evidence>